<dbReference type="Gene3D" id="2.70.9.20">
    <property type="entry name" value="Major capsid protein Vp54"/>
    <property type="match status" value="1"/>
</dbReference>
<dbReference type="SUPFAM" id="SSF49749">
    <property type="entry name" value="Group II dsDNA viruses VP"/>
    <property type="match status" value="1"/>
</dbReference>
<name>W2WGP9_PHYNI</name>
<gene>
    <name evidence="2" type="ORF">F441_14586</name>
</gene>
<dbReference type="EMBL" id="ANIX01002847">
    <property type="protein sequence ID" value="ETP09547.1"/>
    <property type="molecule type" value="Genomic_DNA"/>
</dbReference>
<dbReference type="InterPro" id="IPR016112">
    <property type="entry name" value="VP_dsDNA_II"/>
</dbReference>
<protein>
    <recommendedName>
        <fullName evidence="1">Major capsid protein C-terminal domain-containing protein</fullName>
    </recommendedName>
</protein>
<evidence type="ECO:0000313" key="2">
    <source>
        <dbReference type="EMBL" id="ETP09547.1"/>
    </source>
</evidence>
<dbReference type="AlphaFoldDB" id="W2WGP9"/>
<dbReference type="GO" id="GO:0005198">
    <property type="term" value="F:structural molecule activity"/>
    <property type="evidence" value="ECO:0007669"/>
    <property type="project" value="InterPro"/>
</dbReference>
<sequence>VHDIFIDRVAFTLVRVHRRQTQNLNKSSDSIHLVQLKWPIESLTFGFQPTVNRAKNTNLEANSDQSSSVSSDMEDWHRFGVVSNTQMLAADFLGSMGALGLLVKEESSHITTLQLQAHSVNLFSTFPAAFFNSYIPYQFGGSALTAPTDPGLYYYSFALYPNQYQPSGHFNVSRARELYLNYTSSFISSDANHTATFFVQAKTINFLLISEGSASLRYST</sequence>
<dbReference type="Proteomes" id="UP000018958">
    <property type="component" value="Unassembled WGS sequence"/>
</dbReference>
<dbReference type="Pfam" id="PF04451">
    <property type="entry name" value="Capsid_NCLDV"/>
    <property type="match status" value="1"/>
</dbReference>
<proteinExistence type="predicted"/>
<feature type="non-terminal residue" evidence="2">
    <location>
        <position position="1"/>
    </location>
</feature>
<dbReference type="InterPro" id="IPR038519">
    <property type="entry name" value="MCP_C_sf"/>
</dbReference>
<reference evidence="2 3" key="1">
    <citation type="submission" date="2013-11" db="EMBL/GenBank/DDBJ databases">
        <title>The Genome Sequence of Phytophthora parasitica CJ01A1.</title>
        <authorList>
            <consortium name="The Broad Institute Genomics Platform"/>
            <person name="Russ C."/>
            <person name="Tyler B."/>
            <person name="Panabieres F."/>
            <person name="Shan W."/>
            <person name="Tripathy S."/>
            <person name="Grunwald N."/>
            <person name="Machado M."/>
            <person name="Johnson C.S."/>
            <person name="Walker B."/>
            <person name="Young S.K."/>
            <person name="Zeng Q."/>
            <person name="Gargeya S."/>
            <person name="Fitzgerald M."/>
            <person name="Haas B."/>
            <person name="Abouelleil A."/>
            <person name="Allen A.W."/>
            <person name="Alvarado L."/>
            <person name="Arachchi H.M."/>
            <person name="Berlin A.M."/>
            <person name="Chapman S.B."/>
            <person name="Gainer-Dewar J."/>
            <person name="Goldberg J."/>
            <person name="Griggs A."/>
            <person name="Gujja S."/>
            <person name="Hansen M."/>
            <person name="Howarth C."/>
            <person name="Imamovic A."/>
            <person name="Ireland A."/>
            <person name="Larimer J."/>
            <person name="McCowan C."/>
            <person name="Murphy C."/>
            <person name="Pearson M."/>
            <person name="Poon T.W."/>
            <person name="Priest M."/>
            <person name="Roberts A."/>
            <person name="Saif S."/>
            <person name="Shea T."/>
            <person name="Sisk P."/>
            <person name="Sykes S."/>
            <person name="Wortman J."/>
            <person name="Nusbaum C."/>
            <person name="Birren B."/>
        </authorList>
    </citation>
    <scope>NUCLEOTIDE SEQUENCE [LARGE SCALE GENOMIC DNA]</scope>
    <source>
        <strain evidence="2 3">CJ01A1</strain>
    </source>
</reference>
<accession>W2WGP9</accession>
<comment type="caution">
    <text evidence="2">The sequence shown here is derived from an EMBL/GenBank/DDBJ whole genome shotgun (WGS) entry which is preliminary data.</text>
</comment>
<dbReference type="InterPro" id="IPR007542">
    <property type="entry name" value="MCP_C"/>
</dbReference>
<evidence type="ECO:0000313" key="3">
    <source>
        <dbReference type="Proteomes" id="UP000018958"/>
    </source>
</evidence>
<organism evidence="2 3">
    <name type="scientific">Phytophthora nicotianae CJ01A1</name>
    <dbReference type="NCBI Taxonomy" id="1317063"/>
    <lineage>
        <taxon>Eukaryota</taxon>
        <taxon>Sar</taxon>
        <taxon>Stramenopiles</taxon>
        <taxon>Oomycota</taxon>
        <taxon>Peronosporomycetes</taxon>
        <taxon>Peronosporales</taxon>
        <taxon>Peronosporaceae</taxon>
        <taxon>Phytophthora</taxon>
    </lineage>
</organism>
<feature type="domain" description="Major capsid protein C-terminal" evidence="1">
    <location>
        <begin position="2"/>
        <end position="214"/>
    </location>
</feature>
<evidence type="ECO:0000259" key="1">
    <source>
        <dbReference type="Pfam" id="PF04451"/>
    </source>
</evidence>